<comment type="subcellular location">
    <subcellularLocation>
        <location evidence="1">Membrane</location>
        <topology evidence="1">Multi-pass membrane protein</topology>
    </subcellularLocation>
</comment>
<dbReference type="Proteomes" id="UP000034701">
    <property type="component" value="Unassembled WGS sequence"/>
</dbReference>
<dbReference type="PANTHER" id="PTHR30576">
    <property type="entry name" value="COLANIC BIOSYNTHESIS UDP-GLUCOSE LIPID CARRIER TRANSFERASE"/>
    <property type="match status" value="1"/>
</dbReference>
<proteinExistence type="inferred from homology"/>
<feature type="transmembrane region" description="Helical" evidence="7">
    <location>
        <begin position="82"/>
        <end position="101"/>
    </location>
</feature>
<keyword evidence="3 9" id="KW-0808">Transferase</keyword>
<evidence type="ECO:0000313" key="9">
    <source>
        <dbReference type="EMBL" id="KKQ28955.1"/>
    </source>
</evidence>
<keyword evidence="5 7" id="KW-1133">Transmembrane helix</keyword>
<keyword evidence="6 7" id="KW-0472">Membrane</keyword>
<evidence type="ECO:0000259" key="8">
    <source>
        <dbReference type="Pfam" id="PF02397"/>
    </source>
</evidence>
<keyword evidence="4 7" id="KW-0812">Transmembrane</keyword>
<reference evidence="9 10" key="1">
    <citation type="journal article" date="2015" name="Nature">
        <title>rRNA introns, odd ribosomes, and small enigmatic genomes across a large radiation of phyla.</title>
        <authorList>
            <person name="Brown C.T."/>
            <person name="Hug L.A."/>
            <person name="Thomas B.C."/>
            <person name="Sharon I."/>
            <person name="Castelle C.J."/>
            <person name="Singh A."/>
            <person name="Wilkins M.J."/>
            <person name="Williams K.H."/>
            <person name="Banfield J.F."/>
        </authorList>
    </citation>
    <scope>NUCLEOTIDE SEQUENCE [LARGE SCALE GENOMIC DNA]</scope>
</reference>
<protein>
    <submittedName>
        <fullName evidence="9">Exopolysaccharide biosynthesis polyprenyl glycosylphosphotransferase</fullName>
    </submittedName>
</protein>
<evidence type="ECO:0000256" key="7">
    <source>
        <dbReference type="SAM" id="Phobius"/>
    </source>
</evidence>
<dbReference type="PATRIC" id="fig|1618729.3.peg.670"/>
<evidence type="ECO:0000313" key="10">
    <source>
        <dbReference type="Proteomes" id="UP000034701"/>
    </source>
</evidence>
<accession>A0A0G0GRZ1</accession>
<dbReference type="PANTHER" id="PTHR30576:SF0">
    <property type="entry name" value="UNDECAPRENYL-PHOSPHATE N-ACETYLGALACTOSAMINYL 1-PHOSPHATE TRANSFERASE-RELATED"/>
    <property type="match status" value="1"/>
</dbReference>
<feature type="domain" description="Bacterial sugar transferase" evidence="8">
    <location>
        <begin position="250"/>
        <end position="432"/>
    </location>
</feature>
<feature type="transmembrane region" description="Helical" evidence="7">
    <location>
        <begin position="12"/>
        <end position="36"/>
    </location>
</feature>
<dbReference type="Pfam" id="PF02397">
    <property type="entry name" value="Bac_transf"/>
    <property type="match status" value="1"/>
</dbReference>
<feature type="transmembrane region" description="Helical" evidence="7">
    <location>
        <begin position="113"/>
        <end position="131"/>
    </location>
</feature>
<feature type="transmembrane region" description="Helical" evidence="7">
    <location>
        <begin position="252"/>
        <end position="276"/>
    </location>
</feature>
<evidence type="ECO:0000256" key="5">
    <source>
        <dbReference type="ARBA" id="ARBA00022989"/>
    </source>
</evidence>
<evidence type="ECO:0000256" key="2">
    <source>
        <dbReference type="ARBA" id="ARBA00006464"/>
    </source>
</evidence>
<dbReference type="InterPro" id="IPR003362">
    <property type="entry name" value="Bact_transf"/>
</dbReference>
<feature type="transmembrane region" description="Helical" evidence="7">
    <location>
        <begin position="48"/>
        <end position="70"/>
    </location>
</feature>
<comment type="similarity">
    <text evidence="2">Belongs to the bacterial sugar transferase family.</text>
</comment>
<evidence type="ECO:0000256" key="1">
    <source>
        <dbReference type="ARBA" id="ARBA00004141"/>
    </source>
</evidence>
<evidence type="ECO:0000256" key="6">
    <source>
        <dbReference type="ARBA" id="ARBA00023136"/>
    </source>
</evidence>
<evidence type="ECO:0000256" key="4">
    <source>
        <dbReference type="ARBA" id="ARBA00022692"/>
    </source>
</evidence>
<name>A0A0G0GRZ1_9BACT</name>
<dbReference type="GO" id="GO:0016780">
    <property type="term" value="F:phosphotransferase activity, for other substituted phosphate groups"/>
    <property type="evidence" value="ECO:0007669"/>
    <property type="project" value="TreeGrafter"/>
</dbReference>
<dbReference type="InterPro" id="IPR017475">
    <property type="entry name" value="EPS_sugar_tfrase"/>
</dbReference>
<sequence length="443" mass="52128">MTMKGLLIQFKMFFIFIMDLTAAFGALFLMILLRYGINNLNMELKAHIIPFSIIISLFILIFYIFNLYSFRFNKNTTEFINSFAKSLMISFSISVLIFYIFGDFFKLTPKTNLVIFTGIFGIVDFYLRILIKRYFTHKRINRKIIIISTERDSLVEELNRNQNIGYEIIKETNDFDLNQIIGLDPDVVVINENKEIEFNKIYILIKKGISVYTINNFYEEIFQKVPAEKLEKDEVIDYISKSKTIFNFAKRILDIILSLVLIIVLSPVFILVAILIKTTSRGPVLYKHTRIGFNNTKFMIYKFRSMYVDAEKNGAVWTKDNKKDPRITAIGRFIRETHLDEIPQLTNILKGDISFVGPRPERPEFVNELKMNIPYYDLRHSVKTGLTGWAQVNYKYGSSTEDAKEKLKYDFFYIKNRNIFFDIVIILKTIAKIKYLLIKIWKK</sequence>
<dbReference type="GO" id="GO:0016020">
    <property type="term" value="C:membrane"/>
    <property type="evidence" value="ECO:0007669"/>
    <property type="project" value="UniProtKB-SubCell"/>
</dbReference>
<comment type="caution">
    <text evidence="9">The sequence shown here is derived from an EMBL/GenBank/DDBJ whole genome shotgun (WGS) entry which is preliminary data.</text>
</comment>
<dbReference type="NCBIfam" id="TIGR03025">
    <property type="entry name" value="EPS_sugtrans"/>
    <property type="match status" value="1"/>
</dbReference>
<evidence type="ECO:0000256" key="3">
    <source>
        <dbReference type="ARBA" id="ARBA00022679"/>
    </source>
</evidence>
<dbReference type="AlphaFoldDB" id="A0A0G0GRZ1"/>
<gene>
    <name evidence="9" type="ORF">US45_C0064G0004</name>
</gene>
<dbReference type="EMBL" id="LBTA01000064">
    <property type="protein sequence ID" value="KKQ28955.1"/>
    <property type="molecule type" value="Genomic_DNA"/>
</dbReference>
<organism evidence="9 10">
    <name type="scientific">Candidatus Nomurabacteria bacterium GW2011_GWA1_37_20</name>
    <dbReference type="NCBI Taxonomy" id="1618729"/>
    <lineage>
        <taxon>Bacteria</taxon>
        <taxon>Candidatus Nomuraibacteriota</taxon>
    </lineage>
</organism>